<organism evidence="3 4">
    <name type="scientific">Paenimyroides viscosum</name>
    <dbReference type="NCBI Taxonomy" id="2488729"/>
    <lineage>
        <taxon>Bacteria</taxon>
        <taxon>Pseudomonadati</taxon>
        <taxon>Bacteroidota</taxon>
        <taxon>Flavobacteriia</taxon>
        <taxon>Flavobacteriales</taxon>
        <taxon>Flavobacteriaceae</taxon>
        <taxon>Paenimyroides</taxon>
    </lineage>
</organism>
<keyword evidence="4" id="KW-1185">Reference proteome</keyword>
<accession>A0A3P1B0M4</accession>
<dbReference type="AlphaFoldDB" id="A0A3P1B0M4"/>
<dbReference type="EMBL" id="RQTJ01000019">
    <property type="protein sequence ID" value="RRA93892.1"/>
    <property type="molecule type" value="Genomic_DNA"/>
</dbReference>
<evidence type="ECO:0000259" key="1">
    <source>
        <dbReference type="Pfam" id="PF08401"/>
    </source>
</evidence>
<dbReference type="InterPro" id="IPR013610">
    <property type="entry name" value="ArdC_N"/>
</dbReference>
<evidence type="ECO:0000313" key="4">
    <source>
        <dbReference type="Proteomes" id="UP000268372"/>
    </source>
</evidence>
<comment type="caution">
    <text evidence="3">The sequence shown here is derived from an EMBL/GenBank/DDBJ whole genome shotgun (WGS) entry which is preliminary data.</text>
</comment>
<name>A0A3P1B0M4_9FLAO</name>
<protein>
    <submittedName>
        <fullName evidence="3">DUF1738 domain-containing protein</fullName>
    </submittedName>
</protein>
<evidence type="ECO:0000259" key="2">
    <source>
        <dbReference type="Pfam" id="PF18818"/>
    </source>
</evidence>
<feature type="domain" description="N-terminal" evidence="1">
    <location>
        <begin position="46"/>
        <end position="172"/>
    </location>
</feature>
<evidence type="ECO:0000313" key="3">
    <source>
        <dbReference type="EMBL" id="RRA93892.1"/>
    </source>
</evidence>
<gene>
    <name evidence="3" type="ORF">EG242_09500</name>
</gene>
<dbReference type="Proteomes" id="UP000268372">
    <property type="component" value="Unassembled WGS sequence"/>
</dbReference>
<dbReference type="GO" id="GO:0003697">
    <property type="term" value="F:single-stranded DNA binding"/>
    <property type="evidence" value="ECO:0007669"/>
    <property type="project" value="InterPro"/>
</dbReference>
<sequence>MINKNCRTIKYYFIMETNVKTAQAKRTFKTTDKSQAQTTKNNYNDLFFSSIIEQLESVEEKHWQHFLKENVSFMPANRLSLQSYTRLNQFILALDMLINKRSNCYYATFNQITKSKGKIKKGSKSLPIQYFSYDIRHKETEERIQLADFKALDSTKQKQYRVKSFMKYYRVFHTDNIENINDCDFPIIADIEFIELDECAEKFINDLIETKNLSLQHLVQGEAYYTPGKDEIHLPKPQYFKNKGAYYSTVFHEIIHWTGHKDRLNRLDQDFEDGRNKYAFEELVAELGSLLFSLEFNYSEQFINSIIYLKSWLKHTSEEKKHQILEEAFSYANKAINYLKS</sequence>
<dbReference type="InterPro" id="IPR041459">
    <property type="entry name" value="MPTase-PolyVal"/>
</dbReference>
<reference evidence="3 4" key="1">
    <citation type="submission" date="2018-11" db="EMBL/GenBank/DDBJ databases">
        <title>Flavobacterium sp. nov., YIM 102796 draft genome.</title>
        <authorList>
            <person name="Li G."/>
            <person name="Jiang Y."/>
        </authorList>
    </citation>
    <scope>NUCLEOTIDE SEQUENCE [LARGE SCALE GENOMIC DNA]</scope>
    <source>
        <strain evidence="3 4">YIM 102796</strain>
    </source>
</reference>
<proteinExistence type="predicted"/>
<dbReference type="Pfam" id="PF18818">
    <property type="entry name" value="MPTase-PolyVal"/>
    <property type="match status" value="1"/>
</dbReference>
<dbReference type="Pfam" id="PF08401">
    <property type="entry name" value="ArdcN"/>
    <property type="match status" value="1"/>
</dbReference>
<feature type="domain" description="Polyvalent protein metallopeptidase" evidence="2">
    <location>
        <begin position="205"/>
        <end position="321"/>
    </location>
</feature>